<comment type="subcellular location">
    <subcellularLocation>
        <location evidence="1">Membrane</location>
        <topology evidence="1">Single-pass membrane protein</topology>
    </subcellularLocation>
</comment>
<dbReference type="EMBL" id="JAIQCV010000005">
    <property type="protein sequence ID" value="KAH1098288.1"/>
    <property type="molecule type" value="Genomic_DNA"/>
</dbReference>
<evidence type="ECO:0000256" key="2">
    <source>
        <dbReference type="ARBA" id="ARBA00007727"/>
    </source>
</evidence>
<dbReference type="InterPro" id="IPR026057">
    <property type="entry name" value="TBL_C"/>
</dbReference>
<dbReference type="Proteomes" id="UP000828251">
    <property type="component" value="Unassembled WGS sequence"/>
</dbReference>
<dbReference type="InterPro" id="IPR025846">
    <property type="entry name" value="TBL_N"/>
</dbReference>
<keyword evidence="6 7" id="KW-0472">Membrane</keyword>
<evidence type="ECO:0000256" key="3">
    <source>
        <dbReference type="ARBA" id="ARBA00022692"/>
    </source>
</evidence>
<keyword evidence="4" id="KW-0735">Signal-anchor</keyword>
<dbReference type="OrthoDB" id="630188at2759"/>
<evidence type="ECO:0008006" key="12">
    <source>
        <dbReference type="Google" id="ProtNLM"/>
    </source>
</evidence>
<dbReference type="InterPro" id="IPR029962">
    <property type="entry name" value="TBL"/>
</dbReference>
<organism evidence="10 11">
    <name type="scientific">Gossypium stocksii</name>
    <dbReference type="NCBI Taxonomy" id="47602"/>
    <lineage>
        <taxon>Eukaryota</taxon>
        <taxon>Viridiplantae</taxon>
        <taxon>Streptophyta</taxon>
        <taxon>Embryophyta</taxon>
        <taxon>Tracheophyta</taxon>
        <taxon>Spermatophyta</taxon>
        <taxon>Magnoliopsida</taxon>
        <taxon>eudicotyledons</taxon>
        <taxon>Gunneridae</taxon>
        <taxon>Pentapetalae</taxon>
        <taxon>rosids</taxon>
        <taxon>malvids</taxon>
        <taxon>Malvales</taxon>
        <taxon>Malvaceae</taxon>
        <taxon>Malvoideae</taxon>
        <taxon>Gossypium</taxon>
    </lineage>
</organism>
<accession>A0A9D3VWA3</accession>
<feature type="domain" description="Trichome birefringence-like N-terminal" evidence="9">
    <location>
        <begin position="208"/>
        <end position="262"/>
    </location>
</feature>
<gene>
    <name evidence="10" type="ORF">J1N35_015209</name>
</gene>
<dbReference type="PANTHER" id="PTHR32285">
    <property type="entry name" value="PROTEIN TRICHOME BIREFRINGENCE-LIKE 9-RELATED"/>
    <property type="match status" value="1"/>
</dbReference>
<comment type="caution">
    <text evidence="10">The sequence shown here is derived from an EMBL/GenBank/DDBJ whole genome shotgun (WGS) entry which is preliminary data.</text>
</comment>
<evidence type="ECO:0000256" key="5">
    <source>
        <dbReference type="ARBA" id="ARBA00022989"/>
    </source>
</evidence>
<sequence>MDVKKHALSDQLSPKRKVFSRLGWGLAAFLIAITGLMLNSSFNGPVVGSLFQGHYGVSDATVSLHFSSSSSVSNATVDTQNTLEVDNGSSVIAKKQEFWEESEGGQIAQHANGSVVSKNGDGVILEKTQLGNFSKTLNNATLAGKNVNANKVVVNPGGANNVTNLSNNGEVVGHFVAEKKVVELNKTSNSPGGDDHPRVVKGPNGSFEKCDLFDGRWVKDDHSKPYYPPGSCPYIDKDFDCQRNGRPDKGYIKWKWQPNGCNLPRLNATDFLERLRGKRLVFIGDSLNRNMWESMVCILCRSVKKRKRVYEISGRSDFKKKGVYAFRFEDYNCSVDFVASPFLVKESSFKRENGSIETLRLDLMNPSTSMYHDADLMVFNTGHWWTHEKTSKGENYYQEGDYVYPRLKVLNAYQKALTTWSRWVDKNVDSRRTRVFFRGYSVTHFWGGQWNSGGQCDKETEPILNETYLTKYPSKMRAVEYVIQNTKTPVIYLNISRLTDYRKDGHPSIYRREYKTEQEGNAAGRVQDCSHWCLPGVPDTWNELLYASLVKAGREI</sequence>
<dbReference type="PANTHER" id="PTHR32285:SF208">
    <property type="entry name" value="PROTEIN TRICHOME BIREFRINGENCE-LIKE 2"/>
    <property type="match status" value="1"/>
</dbReference>
<evidence type="ECO:0000313" key="10">
    <source>
        <dbReference type="EMBL" id="KAH1098288.1"/>
    </source>
</evidence>
<keyword evidence="3 7" id="KW-0812">Transmembrane</keyword>
<comment type="similarity">
    <text evidence="2">Belongs to the PC-esterase family. TBL subfamily.</text>
</comment>
<proteinExistence type="inferred from homology"/>
<dbReference type="Pfam" id="PF13839">
    <property type="entry name" value="PC-Esterase"/>
    <property type="match status" value="1"/>
</dbReference>
<feature type="transmembrane region" description="Helical" evidence="7">
    <location>
        <begin position="21"/>
        <end position="42"/>
    </location>
</feature>
<evidence type="ECO:0000256" key="4">
    <source>
        <dbReference type="ARBA" id="ARBA00022968"/>
    </source>
</evidence>
<dbReference type="GO" id="GO:0016020">
    <property type="term" value="C:membrane"/>
    <property type="evidence" value="ECO:0007669"/>
    <property type="project" value="UniProtKB-SubCell"/>
</dbReference>
<evidence type="ECO:0000313" key="11">
    <source>
        <dbReference type="Proteomes" id="UP000828251"/>
    </source>
</evidence>
<keyword evidence="11" id="KW-1185">Reference proteome</keyword>
<dbReference type="GO" id="GO:0016413">
    <property type="term" value="F:O-acetyltransferase activity"/>
    <property type="evidence" value="ECO:0007669"/>
    <property type="project" value="InterPro"/>
</dbReference>
<evidence type="ECO:0000259" key="8">
    <source>
        <dbReference type="Pfam" id="PF13839"/>
    </source>
</evidence>
<feature type="domain" description="Trichome birefringence-like C-terminal" evidence="8">
    <location>
        <begin position="263"/>
        <end position="547"/>
    </location>
</feature>
<evidence type="ECO:0000256" key="6">
    <source>
        <dbReference type="ARBA" id="ARBA00023136"/>
    </source>
</evidence>
<evidence type="ECO:0000256" key="1">
    <source>
        <dbReference type="ARBA" id="ARBA00004167"/>
    </source>
</evidence>
<reference evidence="10 11" key="1">
    <citation type="journal article" date="2021" name="Plant Biotechnol. J.">
        <title>Multi-omics assisted identification of the key and species-specific regulatory components of drought-tolerant mechanisms in Gossypium stocksii.</title>
        <authorList>
            <person name="Yu D."/>
            <person name="Ke L."/>
            <person name="Zhang D."/>
            <person name="Wu Y."/>
            <person name="Sun Y."/>
            <person name="Mei J."/>
            <person name="Sun J."/>
            <person name="Sun Y."/>
        </authorList>
    </citation>
    <scope>NUCLEOTIDE SEQUENCE [LARGE SCALE GENOMIC DNA]</scope>
    <source>
        <strain evidence="11">cv. E1</strain>
        <tissue evidence="10">Leaf</tissue>
    </source>
</reference>
<keyword evidence="5 7" id="KW-1133">Transmembrane helix</keyword>
<dbReference type="AlphaFoldDB" id="A0A9D3VWA3"/>
<dbReference type="GO" id="GO:0005794">
    <property type="term" value="C:Golgi apparatus"/>
    <property type="evidence" value="ECO:0007669"/>
    <property type="project" value="TreeGrafter"/>
</dbReference>
<name>A0A9D3VWA3_9ROSI</name>
<protein>
    <recommendedName>
        <fullName evidence="12">Trichome birefringence-like N-terminal domain-containing protein</fullName>
    </recommendedName>
</protein>
<dbReference type="Pfam" id="PF14416">
    <property type="entry name" value="PMR5N"/>
    <property type="match status" value="1"/>
</dbReference>
<evidence type="ECO:0000259" key="9">
    <source>
        <dbReference type="Pfam" id="PF14416"/>
    </source>
</evidence>
<evidence type="ECO:0000256" key="7">
    <source>
        <dbReference type="SAM" id="Phobius"/>
    </source>
</evidence>